<feature type="binding site" description="in other chain" evidence="14">
    <location>
        <position position="882"/>
    </location>
    <ligand>
        <name>beta-D-fructose 2,6-bisphosphate</name>
        <dbReference type="ChEBI" id="CHEBI:58579"/>
        <note>allosteric activator; ligand shared between dimeric partners</note>
    </ligand>
</feature>
<dbReference type="PANTHER" id="PTHR13697">
    <property type="entry name" value="PHOSPHOFRUCTOKINASE"/>
    <property type="match status" value="1"/>
</dbReference>
<comment type="subunit">
    <text evidence="14">Homotetramer.</text>
</comment>
<evidence type="ECO:0000256" key="4">
    <source>
        <dbReference type="ARBA" id="ARBA00022490"/>
    </source>
</evidence>
<dbReference type="GO" id="GO:0070095">
    <property type="term" value="F:fructose-6-phosphate binding"/>
    <property type="evidence" value="ECO:0007669"/>
    <property type="project" value="TreeGrafter"/>
</dbReference>
<keyword evidence="7 14" id="KW-0479">Metal-binding</keyword>
<dbReference type="PROSITE" id="PS00433">
    <property type="entry name" value="PHOSPHOFRUCTOKINASE"/>
    <property type="match status" value="2"/>
</dbReference>
<evidence type="ECO:0000256" key="1">
    <source>
        <dbReference type="ARBA" id="ARBA00001946"/>
    </source>
</evidence>
<feature type="binding site" description="in other chain" evidence="14">
    <location>
        <begin position="775"/>
        <end position="779"/>
    </location>
    <ligand>
        <name>beta-D-fructose 2,6-bisphosphate</name>
        <dbReference type="ChEBI" id="CHEBI:58579"/>
        <note>allosteric activator; ligand shared between dimeric partners</note>
    </ligand>
</feature>
<dbReference type="FunFam" id="3.40.50.460:FF:000008">
    <property type="entry name" value="ATP-dependent 6-phosphofructokinase"/>
    <property type="match status" value="1"/>
</dbReference>
<evidence type="ECO:0000256" key="8">
    <source>
        <dbReference type="ARBA" id="ARBA00022741"/>
    </source>
</evidence>
<evidence type="ECO:0000256" key="7">
    <source>
        <dbReference type="ARBA" id="ARBA00022723"/>
    </source>
</evidence>
<proteinExistence type="inferred from homology"/>
<feature type="binding site" description="in other chain" evidence="14">
    <location>
        <position position="702"/>
    </location>
    <ligand>
        <name>beta-D-fructose 2,6-bisphosphate</name>
        <dbReference type="ChEBI" id="CHEBI:58579"/>
        <note>allosteric activator; ligand shared between dimeric partners</note>
    </ligand>
</feature>
<dbReference type="SUPFAM" id="SSF53784">
    <property type="entry name" value="Phosphofructokinase"/>
    <property type="match status" value="2"/>
</dbReference>
<keyword evidence="8 14" id="KW-0547">Nucleotide-binding</keyword>
<dbReference type="GO" id="GO:0005524">
    <property type="term" value="F:ATP binding"/>
    <property type="evidence" value="ECO:0007669"/>
    <property type="project" value="UniProtKB-KW"/>
</dbReference>
<feature type="binding site" evidence="14">
    <location>
        <position position="512"/>
    </location>
    <ligand>
        <name>substrate</name>
        <note>ligand shared between dimeric partners</note>
    </ligand>
</feature>
<keyword evidence="10 14" id="KW-0067">ATP-binding</keyword>
<feature type="binding site" description="in other chain" evidence="14">
    <location>
        <position position="484"/>
    </location>
    <ligand>
        <name>substrate</name>
        <note>ligand shared between dimeric partners</note>
    </ligand>
</feature>
<keyword evidence="12 14" id="KW-0324">Glycolysis</keyword>
<keyword evidence="6 14" id="KW-0808">Transferase</keyword>
<evidence type="ECO:0000313" key="18">
    <source>
        <dbReference type="Proteomes" id="UP001212152"/>
    </source>
</evidence>
<feature type="binding site" description="in other chain" evidence="14">
    <location>
        <begin position="518"/>
        <end position="521"/>
    </location>
    <ligand>
        <name>substrate</name>
        <note>ligand shared between dimeric partners</note>
    </ligand>
</feature>
<comment type="function">
    <text evidence="14">Catalyzes the phosphorylation of D-fructose 6-phosphate to fructose 1,6-bisphosphate by ATP, the first committing step of glycolysis.</text>
</comment>
<dbReference type="InterPro" id="IPR000023">
    <property type="entry name" value="Phosphofructokinase_dom"/>
</dbReference>
<reference evidence="17" key="1">
    <citation type="submission" date="2020-05" db="EMBL/GenBank/DDBJ databases">
        <title>Phylogenomic resolution of chytrid fungi.</title>
        <authorList>
            <person name="Stajich J.E."/>
            <person name="Amses K."/>
            <person name="Simmons R."/>
            <person name="Seto K."/>
            <person name="Myers J."/>
            <person name="Bonds A."/>
            <person name="Quandt C.A."/>
            <person name="Barry K."/>
            <person name="Liu P."/>
            <person name="Grigoriev I."/>
            <person name="Longcore J.E."/>
            <person name="James T.Y."/>
        </authorList>
    </citation>
    <scope>NUCLEOTIDE SEQUENCE</scope>
    <source>
        <strain evidence="17">JEL0379</strain>
    </source>
</reference>
<dbReference type="PRINTS" id="PR00476">
    <property type="entry name" value="PHFRCTKINASE"/>
</dbReference>
<dbReference type="GO" id="GO:0048029">
    <property type="term" value="F:monosaccharide binding"/>
    <property type="evidence" value="ECO:0007669"/>
    <property type="project" value="TreeGrafter"/>
</dbReference>
<feature type="active site" description="Proton acceptor" evidence="14">
    <location>
        <position position="379"/>
    </location>
</feature>
<dbReference type="GO" id="GO:0006002">
    <property type="term" value="P:fructose 6-phosphate metabolic process"/>
    <property type="evidence" value="ECO:0007669"/>
    <property type="project" value="InterPro"/>
</dbReference>
<feature type="binding site" evidence="14">
    <location>
        <position position="813"/>
    </location>
    <ligand>
        <name>beta-D-fructose 2,6-bisphosphate</name>
        <dbReference type="ChEBI" id="CHEBI:58579"/>
        <note>allosteric activator; ligand shared between dimeric partners</note>
    </ligand>
</feature>
<dbReference type="PANTHER" id="PTHR13697:SF4">
    <property type="entry name" value="ATP-DEPENDENT 6-PHOSPHOFRUCTOKINASE"/>
    <property type="match status" value="1"/>
</dbReference>
<feature type="domain" description="Phosphofructokinase" evidence="16">
    <location>
        <begin position="633"/>
        <end position="940"/>
    </location>
</feature>
<comment type="similarity">
    <text evidence="14">Belongs to the phosphofructokinase type A (PFKA) family. ATP-dependent PFK group I subfamily. Eukaryotic two domain clade 'E' sub-subfamily.</text>
</comment>
<evidence type="ECO:0000256" key="14">
    <source>
        <dbReference type="HAMAP-Rule" id="MF_03184"/>
    </source>
</evidence>
<evidence type="ECO:0000256" key="12">
    <source>
        <dbReference type="ARBA" id="ARBA00023152"/>
    </source>
</evidence>
<protein>
    <recommendedName>
        <fullName evidence="14">ATP-dependent 6-phosphofructokinase</fullName>
        <shortName evidence="14">ATP-PFK</shortName>
        <shortName evidence="14">Phosphofructokinase</shortName>
        <ecNumber evidence="14">2.7.1.11</ecNumber>
    </recommendedName>
    <alternativeName>
        <fullName evidence="14">Phosphohexokinase</fullName>
    </alternativeName>
</protein>
<feature type="binding site" description="in other chain" evidence="14">
    <location>
        <position position="994"/>
    </location>
    <ligand>
        <name>beta-D-fructose 2,6-bisphosphate</name>
        <dbReference type="ChEBI" id="CHEBI:58579"/>
        <note>allosteric activator; ligand shared between dimeric partners</note>
    </ligand>
</feature>
<evidence type="ECO:0000256" key="3">
    <source>
        <dbReference type="ARBA" id="ARBA00004679"/>
    </source>
</evidence>
<feature type="binding site" description="in other chain" evidence="14">
    <location>
        <begin position="914"/>
        <end position="917"/>
    </location>
    <ligand>
        <name>beta-D-fructose 2,6-bisphosphate</name>
        <dbReference type="ChEBI" id="CHEBI:58579"/>
        <note>allosteric activator; ligand shared between dimeric partners</note>
    </ligand>
</feature>
<feature type="binding site" evidence="14">
    <location>
        <position position="414"/>
    </location>
    <ligand>
        <name>substrate</name>
        <note>ligand shared between dimeric partners</note>
    </ligand>
</feature>
<feature type="binding site" evidence="14">
    <location>
        <begin position="300"/>
        <end position="301"/>
    </location>
    <ligand>
        <name>ATP</name>
        <dbReference type="ChEBI" id="CHEBI:30616"/>
    </ligand>
</feature>
<feature type="binding site" description="in other chain" evidence="14">
    <location>
        <begin position="421"/>
        <end position="423"/>
    </location>
    <ligand>
        <name>substrate</name>
        <note>ligand shared between dimeric partners</note>
    </ligand>
</feature>
<comment type="subcellular location">
    <subcellularLocation>
        <location evidence="2 14">Cytoplasm</location>
    </subcellularLocation>
</comment>
<dbReference type="GO" id="GO:0046872">
    <property type="term" value="F:metal ion binding"/>
    <property type="evidence" value="ECO:0007669"/>
    <property type="project" value="UniProtKB-KW"/>
</dbReference>
<name>A0AAD5TE16_9FUNG</name>
<comment type="activity regulation">
    <text evidence="14">Allosterically activated by ADP, AMP, or fructose 2,6-bisphosphate, and allosterically inhibited by ATP or citrate.</text>
</comment>
<dbReference type="Proteomes" id="UP001212152">
    <property type="component" value="Unassembled WGS sequence"/>
</dbReference>
<dbReference type="GO" id="GO:0005739">
    <property type="term" value="C:mitochondrion"/>
    <property type="evidence" value="ECO:0007669"/>
    <property type="project" value="TreeGrafter"/>
</dbReference>
<comment type="caution">
    <text evidence="17">The sequence shown here is derived from an EMBL/GenBank/DDBJ whole genome shotgun (WGS) entry which is preliminary data.</text>
</comment>
<feature type="binding site" evidence="14">
    <location>
        <position position="908"/>
    </location>
    <ligand>
        <name>beta-D-fructose 2,6-bisphosphate</name>
        <dbReference type="ChEBI" id="CHEBI:58579"/>
        <note>allosteric activator; ligand shared between dimeric partners</note>
    </ligand>
</feature>
<evidence type="ECO:0000256" key="11">
    <source>
        <dbReference type="ARBA" id="ARBA00022842"/>
    </source>
</evidence>
<feature type="region of interest" description="Disordered" evidence="15">
    <location>
        <begin position="1035"/>
        <end position="1054"/>
    </location>
</feature>
<dbReference type="GO" id="GO:0016208">
    <property type="term" value="F:AMP binding"/>
    <property type="evidence" value="ECO:0007669"/>
    <property type="project" value="TreeGrafter"/>
</dbReference>
<feature type="region of interest" description="C-terminal regulatory PFK domain 2" evidence="14">
    <location>
        <begin position="633"/>
        <end position="1054"/>
    </location>
</feature>
<evidence type="ECO:0000256" key="10">
    <source>
        <dbReference type="ARBA" id="ARBA00022840"/>
    </source>
</evidence>
<dbReference type="GO" id="GO:0003872">
    <property type="term" value="F:6-phosphofructokinase activity"/>
    <property type="evidence" value="ECO:0007669"/>
    <property type="project" value="UniProtKB-UniRule"/>
</dbReference>
<dbReference type="InterPro" id="IPR022953">
    <property type="entry name" value="ATP_PFK"/>
</dbReference>
<dbReference type="GO" id="GO:0005945">
    <property type="term" value="C:6-phosphofructokinase complex"/>
    <property type="evidence" value="ECO:0007669"/>
    <property type="project" value="TreeGrafter"/>
</dbReference>
<evidence type="ECO:0000256" key="2">
    <source>
        <dbReference type="ARBA" id="ARBA00004496"/>
    </source>
</evidence>
<feature type="domain" description="Phosphofructokinase" evidence="16">
    <location>
        <begin position="229"/>
        <end position="544"/>
    </location>
</feature>
<dbReference type="GO" id="GO:0042802">
    <property type="term" value="F:identical protein binding"/>
    <property type="evidence" value="ECO:0007669"/>
    <property type="project" value="TreeGrafter"/>
</dbReference>
<dbReference type="InterPro" id="IPR035966">
    <property type="entry name" value="PKF_sf"/>
</dbReference>
<evidence type="ECO:0000256" key="6">
    <source>
        <dbReference type="ARBA" id="ARBA00022679"/>
    </source>
</evidence>
<dbReference type="EC" id="2.7.1.11" evidence="14"/>
<feature type="region of interest" description="Disordered" evidence="15">
    <location>
        <begin position="199"/>
        <end position="225"/>
    </location>
</feature>
<accession>A0AAD5TE16</accession>
<dbReference type="HAMAP" id="MF_03184">
    <property type="entry name" value="Phosphofructokinase_I_E"/>
    <property type="match status" value="1"/>
</dbReference>
<dbReference type="GO" id="GO:0061621">
    <property type="term" value="P:canonical glycolysis"/>
    <property type="evidence" value="ECO:0007669"/>
    <property type="project" value="TreeGrafter"/>
</dbReference>
<dbReference type="Gene3D" id="3.40.50.460">
    <property type="entry name" value="Phosphofructokinase domain"/>
    <property type="match status" value="2"/>
</dbReference>
<feature type="binding site" description="in other chain" evidence="14">
    <location>
        <begin position="820"/>
        <end position="822"/>
    </location>
    <ligand>
        <name>beta-D-fructose 2,6-bisphosphate</name>
        <dbReference type="ChEBI" id="CHEBI:58579"/>
        <note>allosteric activator; ligand shared between dimeric partners</note>
    </ligand>
</feature>
<evidence type="ECO:0000256" key="5">
    <source>
        <dbReference type="ARBA" id="ARBA00022533"/>
    </source>
</evidence>
<comment type="pathway">
    <text evidence="3 14">Carbohydrate degradation; glycolysis; D-glyceraldehyde 3-phosphate and glycerone phosphate from D-glucose: step 3/4.</text>
</comment>
<feature type="binding site" evidence="14">
    <location>
        <position position="237"/>
    </location>
    <ligand>
        <name>ATP</name>
        <dbReference type="ChEBI" id="CHEBI:30616"/>
    </ligand>
</feature>
<sequence length="1054" mass="112923">MATISALSHLTVVARSAALHEATLRFYAALGFTTVAVPTADGSDIWLHLFPAASESNPDASANAAPAGVTLRVVRDIDPTFDDAAFRQLAEKKNAELKASESCTPHSAGSSSCFVVSDVSAIQAQLEKLSHPFSTAHAGKVQATVTSPKFANLSAGVALSTYDPVGNLLSFTDHTTPFGTSRHQPAALPAAAAAALSNRAPPMSAPQSIGASINDLSDASAPPPERKKRIGILTSGGDSSGMNAAVRSITRVALQKGCIPYAIYEGYQGLVDGGQYIKELGWEDVRGLLSVGGTSIGTARCSDFRQREGRVRGAYNLISNGIDALVVIGGDGSLTGADMLRAEWSGLVDELIATKKVTAEECEHLREDLTIVGLVGSIDNDMAMTDITIGAVTSLHRICEAVDNLTSTALSHQRAFVIEVMGRHCGWLGLMAGIAVGADWVFLPERPPPLNETKYGDDWETEMCDIVKKYRALGNRKTLVIVCEGAIDRNLKPIKSDYVQKVLTDRLHLDTRVTCLGHVQRGGTACAYDRFLATVQGVEAVEAVLRSKPGVPAPMIGNSHNKMTCTPLMEAVKLTHAVAEAIAQKDFGRAMEMRDPEFTALYDAFLHSTIYTFEKNEFKVAPGSPAGEDGGLRVGIIHTGAPAGGMNAATRIAARLCLNRGHVPIGIRNGFSGLIKDEVFPFEWQHTVGWQVRGGSELGTNRDHPQPLPGGPKIAPKGDGGFVDLGLVAYHLQKHNIQALLIIGGFEAYTAQLTMTHARSTFPAFCIPMVMLPATVSNNVPGTDYSVGSDTALNVIVEACDRIKLSANASRNRVFVVEVQGGSCGYLATLGGLTTGATTVYIPEEGINISTLQEDIQLLCRRYTDEIRRGIPNEGRVILRSEMASSTYTTEVISKILRAEGKGLFDSRTAVLGHLQQGGVPSPLDRIRATRLAVNCITWLETAARESRAAANHTLPSIYTTRDAHSCTIGIVGAEIVFTPVVESYKDADVKTRRETKPAWWRPFTHLIKVLSKYEYRDDEFDADKVELLKNRDPAMKHAKAKKAAPPAPVAASS</sequence>
<evidence type="ECO:0000256" key="13">
    <source>
        <dbReference type="ARBA" id="ARBA00048070"/>
    </source>
</evidence>
<dbReference type="InterPro" id="IPR015912">
    <property type="entry name" value="Phosphofructokinase_CS"/>
</dbReference>
<dbReference type="NCBIfam" id="TIGR02478">
    <property type="entry name" value="6PF1K_euk"/>
    <property type="match status" value="1"/>
</dbReference>
<dbReference type="InterPro" id="IPR009161">
    <property type="entry name" value="6-Pfructokinase_euk"/>
</dbReference>
<feature type="binding site" evidence="14">
    <location>
        <begin position="330"/>
        <end position="333"/>
    </location>
    <ligand>
        <name>ATP</name>
        <dbReference type="ChEBI" id="CHEBI:30616"/>
    </ligand>
</feature>
<dbReference type="GO" id="GO:0030388">
    <property type="term" value="P:fructose 1,6-bisphosphate metabolic process"/>
    <property type="evidence" value="ECO:0007669"/>
    <property type="project" value="TreeGrafter"/>
</dbReference>
<dbReference type="FunFam" id="3.40.50.460:FF:000007">
    <property type="entry name" value="ATP-dependent 6-phosphofructokinase"/>
    <property type="match status" value="1"/>
</dbReference>
<feature type="binding site" description="in other chain" evidence="14">
    <location>
        <begin position="377"/>
        <end position="379"/>
    </location>
    <ligand>
        <name>substrate</name>
        <note>ligand shared between dimeric partners</note>
    </ligand>
</feature>
<dbReference type="Gene3D" id="3.40.50.450">
    <property type="match status" value="2"/>
</dbReference>
<comment type="catalytic activity">
    <reaction evidence="13 14">
        <text>beta-D-fructose 6-phosphate + ATP = beta-D-fructose 1,6-bisphosphate + ADP + H(+)</text>
        <dbReference type="Rhea" id="RHEA:16109"/>
        <dbReference type="ChEBI" id="CHEBI:15378"/>
        <dbReference type="ChEBI" id="CHEBI:30616"/>
        <dbReference type="ChEBI" id="CHEBI:32966"/>
        <dbReference type="ChEBI" id="CHEBI:57634"/>
        <dbReference type="ChEBI" id="CHEBI:456216"/>
        <dbReference type="EC" id="2.7.1.11"/>
    </reaction>
</comment>
<keyword evidence="4 14" id="KW-0963">Cytoplasm</keyword>
<evidence type="ECO:0000256" key="15">
    <source>
        <dbReference type="SAM" id="MobiDB-lite"/>
    </source>
</evidence>
<evidence type="ECO:0000259" key="16">
    <source>
        <dbReference type="Pfam" id="PF00365"/>
    </source>
</evidence>
<feature type="binding site" evidence="14">
    <location>
        <position position="331"/>
    </location>
    <ligand>
        <name>Mg(2+)</name>
        <dbReference type="ChEBI" id="CHEBI:18420"/>
        <note>catalytic</note>
    </ligand>
</feature>
<keyword evidence="5 14" id="KW-0021">Allosteric enzyme</keyword>
<keyword evidence="18" id="KW-1185">Reference proteome</keyword>
<evidence type="ECO:0000313" key="17">
    <source>
        <dbReference type="EMBL" id="KAJ3173837.1"/>
    </source>
</evidence>
<dbReference type="PIRSF" id="PIRSF000533">
    <property type="entry name" value="ATP_PFK_euk"/>
    <property type="match status" value="1"/>
</dbReference>
<gene>
    <name evidence="17" type="primary">PFK1</name>
    <name evidence="17" type="ORF">HDU87_007340</name>
</gene>
<dbReference type="Pfam" id="PF00365">
    <property type="entry name" value="PFK"/>
    <property type="match status" value="2"/>
</dbReference>
<dbReference type="AlphaFoldDB" id="A0AAD5TE16"/>
<keyword evidence="11 14" id="KW-0460">Magnesium</keyword>
<keyword evidence="9 14" id="KW-0418">Kinase</keyword>
<feature type="region of interest" description="N-terminal catalytic PFK domain 1" evidence="14">
    <location>
        <begin position="1"/>
        <end position="610"/>
    </location>
</feature>
<organism evidence="17 18">
    <name type="scientific">Geranomyces variabilis</name>
    <dbReference type="NCBI Taxonomy" id="109894"/>
    <lineage>
        <taxon>Eukaryota</taxon>
        <taxon>Fungi</taxon>
        <taxon>Fungi incertae sedis</taxon>
        <taxon>Chytridiomycota</taxon>
        <taxon>Chytridiomycota incertae sedis</taxon>
        <taxon>Chytridiomycetes</taxon>
        <taxon>Spizellomycetales</taxon>
        <taxon>Powellomycetaceae</taxon>
        <taxon>Geranomyces</taxon>
    </lineage>
</organism>
<comment type="caution">
    <text evidence="14">Lacks conserved residue(s) required for the propagation of feature annotation.</text>
</comment>
<comment type="cofactor">
    <cofactor evidence="1 14">
        <name>Mg(2+)</name>
        <dbReference type="ChEBI" id="CHEBI:18420"/>
    </cofactor>
</comment>
<evidence type="ECO:0000256" key="9">
    <source>
        <dbReference type="ARBA" id="ARBA00022777"/>
    </source>
</evidence>
<dbReference type="EMBL" id="JADGJQ010000069">
    <property type="protein sequence ID" value="KAJ3173837.1"/>
    <property type="molecule type" value="Genomic_DNA"/>
</dbReference>
<feature type="compositionally biased region" description="Polar residues" evidence="15">
    <location>
        <begin position="205"/>
        <end position="217"/>
    </location>
</feature>